<evidence type="ECO:0000256" key="1">
    <source>
        <dbReference type="ARBA" id="ARBA00022840"/>
    </source>
</evidence>
<accession>A0A7W0C6C6</accession>
<comment type="subunit">
    <text evidence="2">Heterotrimer of A, B and C subunits.</text>
</comment>
<keyword evidence="2" id="KW-0648">Protein biosynthesis</keyword>
<sequence>MKISREEVAHVAALARLTIDEGDVDSFARNLGDILAYAESVSRADTTGVSPTAHAVEICNAFRQDEVAGHLDAQNTMANAPESEDGSFVVPKVIE</sequence>
<comment type="catalytic activity">
    <reaction evidence="2">
        <text>L-glutamyl-tRNA(Gln) + L-glutamine + ATP + H2O = L-glutaminyl-tRNA(Gln) + L-glutamate + ADP + phosphate + H(+)</text>
        <dbReference type="Rhea" id="RHEA:17521"/>
        <dbReference type="Rhea" id="RHEA-COMP:9681"/>
        <dbReference type="Rhea" id="RHEA-COMP:9684"/>
        <dbReference type="ChEBI" id="CHEBI:15377"/>
        <dbReference type="ChEBI" id="CHEBI:15378"/>
        <dbReference type="ChEBI" id="CHEBI:29985"/>
        <dbReference type="ChEBI" id="CHEBI:30616"/>
        <dbReference type="ChEBI" id="CHEBI:43474"/>
        <dbReference type="ChEBI" id="CHEBI:58359"/>
        <dbReference type="ChEBI" id="CHEBI:78520"/>
        <dbReference type="ChEBI" id="CHEBI:78521"/>
        <dbReference type="ChEBI" id="CHEBI:456216"/>
    </reaction>
</comment>
<name>A0A7W0C6C6_9BACT</name>
<evidence type="ECO:0000256" key="2">
    <source>
        <dbReference type="HAMAP-Rule" id="MF_00122"/>
    </source>
</evidence>
<dbReference type="GO" id="GO:0005524">
    <property type="term" value="F:ATP binding"/>
    <property type="evidence" value="ECO:0007669"/>
    <property type="project" value="UniProtKB-KW"/>
</dbReference>
<dbReference type="SUPFAM" id="SSF141000">
    <property type="entry name" value="Glu-tRNAGln amidotransferase C subunit"/>
    <property type="match status" value="1"/>
</dbReference>
<gene>
    <name evidence="2" type="primary">gatC</name>
    <name evidence="3" type="ORF">HNR65_000157</name>
</gene>
<reference evidence="3 4" key="1">
    <citation type="submission" date="2020-07" db="EMBL/GenBank/DDBJ databases">
        <title>Genomic Encyclopedia of Type Strains, Phase IV (KMG-IV): sequencing the most valuable type-strain genomes for metagenomic binning, comparative biology and taxonomic classification.</title>
        <authorList>
            <person name="Goeker M."/>
        </authorList>
    </citation>
    <scope>NUCLEOTIDE SEQUENCE [LARGE SCALE GENOMIC DNA]</scope>
    <source>
        <strain evidence="3 4">DSM 17721</strain>
    </source>
</reference>
<comment type="similarity">
    <text evidence="2">Belongs to the GatC family.</text>
</comment>
<dbReference type="EMBL" id="JACDUS010000001">
    <property type="protein sequence ID" value="MBA2879850.1"/>
    <property type="molecule type" value="Genomic_DNA"/>
</dbReference>
<organism evidence="3 4">
    <name type="scientific">Desulfosalsimonas propionicica</name>
    <dbReference type="NCBI Taxonomy" id="332175"/>
    <lineage>
        <taxon>Bacteria</taxon>
        <taxon>Pseudomonadati</taxon>
        <taxon>Thermodesulfobacteriota</taxon>
        <taxon>Desulfobacteria</taxon>
        <taxon>Desulfobacterales</taxon>
        <taxon>Desulfosalsimonadaceae</taxon>
        <taxon>Desulfosalsimonas</taxon>
    </lineage>
</organism>
<dbReference type="InterPro" id="IPR003837">
    <property type="entry name" value="GatC"/>
</dbReference>
<proteinExistence type="inferred from homology"/>
<comment type="caution">
    <text evidence="3">The sequence shown here is derived from an EMBL/GenBank/DDBJ whole genome shotgun (WGS) entry which is preliminary data.</text>
</comment>
<dbReference type="PANTHER" id="PTHR15004:SF0">
    <property type="entry name" value="GLUTAMYL-TRNA(GLN) AMIDOTRANSFERASE SUBUNIT C, MITOCHONDRIAL"/>
    <property type="match status" value="1"/>
</dbReference>
<dbReference type="InterPro" id="IPR036113">
    <property type="entry name" value="Asp/Glu-ADT_sf_sub_c"/>
</dbReference>
<dbReference type="GO" id="GO:0016740">
    <property type="term" value="F:transferase activity"/>
    <property type="evidence" value="ECO:0007669"/>
    <property type="project" value="UniProtKB-KW"/>
</dbReference>
<dbReference type="GO" id="GO:0006412">
    <property type="term" value="P:translation"/>
    <property type="evidence" value="ECO:0007669"/>
    <property type="project" value="UniProtKB-UniRule"/>
</dbReference>
<dbReference type="Pfam" id="PF02686">
    <property type="entry name" value="GatC"/>
    <property type="match status" value="1"/>
</dbReference>
<evidence type="ECO:0000313" key="3">
    <source>
        <dbReference type="EMBL" id="MBA2879850.1"/>
    </source>
</evidence>
<dbReference type="NCBIfam" id="TIGR00135">
    <property type="entry name" value="gatC"/>
    <property type="match status" value="1"/>
</dbReference>
<dbReference type="RefSeq" id="WP_181549540.1">
    <property type="nucleotide sequence ID" value="NZ_JACDUS010000001.1"/>
</dbReference>
<keyword evidence="3" id="KW-0808">Transferase</keyword>
<dbReference type="PANTHER" id="PTHR15004">
    <property type="entry name" value="GLUTAMYL-TRNA(GLN) AMIDOTRANSFERASE SUBUNIT C, MITOCHONDRIAL"/>
    <property type="match status" value="1"/>
</dbReference>
<dbReference type="GO" id="GO:0006450">
    <property type="term" value="P:regulation of translational fidelity"/>
    <property type="evidence" value="ECO:0007669"/>
    <property type="project" value="InterPro"/>
</dbReference>
<keyword evidence="1 2" id="KW-0067">ATP-binding</keyword>
<keyword evidence="2 3" id="KW-0436">Ligase</keyword>
<dbReference type="Proteomes" id="UP000525298">
    <property type="component" value="Unassembled WGS sequence"/>
</dbReference>
<keyword evidence="2" id="KW-0547">Nucleotide-binding</keyword>
<evidence type="ECO:0000313" key="4">
    <source>
        <dbReference type="Proteomes" id="UP000525298"/>
    </source>
</evidence>
<dbReference type="AlphaFoldDB" id="A0A7W0C6C6"/>
<dbReference type="GO" id="GO:0050567">
    <property type="term" value="F:glutaminyl-tRNA synthase (glutamine-hydrolyzing) activity"/>
    <property type="evidence" value="ECO:0007669"/>
    <property type="project" value="UniProtKB-UniRule"/>
</dbReference>
<comment type="function">
    <text evidence="2">Allows the formation of correctly charged Asn-tRNA(Asn) or Gln-tRNA(Gln) through the transamidation of misacylated Asp-tRNA(Asn) or Glu-tRNA(Gln) in organisms which lack either or both of asparaginyl-tRNA or glutaminyl-tRNA synthetases. The reaction takes place in the presence of glutamine and ATP through an activated phospho-Asp-tRNA(Asn) or phospho-Glu-tRNA(Gln).</text>
</comment>
<protein>
    <recommendedName>
        <fullName evidence="2">Aspartyl/glutamyl-tRNA(Asn/Gln) amidotransferase subunit C</fullName>
        <shortName evidence="2">Asp/Glu-ADT subunit C</shortName>
        <ecNumber evidence="2">6.3.5.-</ecNumber>
    </recommendedName>
</protein>
<dbReference type="HAMAP" id="MF_00122">
    <property type="entry name" value="GatC"/>
    <property type="match status" value="1"/>
</dbReference>
<dbReference type="Gene3D" id="1.10.20.60">
    <property type="entry name" value="Glu-tRNAGln amidotransferase C subunit, N-terminal domain"/>
    <property type="match status" value="1"/>
</dbReference>
<dbReference type="EC" id="6.3.5.-" evidence="2"/>
<dbReference type="GO" id="GO:0070681">
    <property type="term" value="P:glutaminyl-tRNAGln biosynthesis via transamidation"/>
    <property type="evidence" value="ECO:0007669"/>
    <property type="project" value="TreeGrafter"/>
</dbReference>
<comment type="catalytic activity">
    <reaction evidence="2">
        <text>L-aspartyl-tRNA(Asn) + L-glutamine + ATP + H2O = L-asparaginyl-tRNA(Asn) + L-glutamate + ADP + phosphate + 2 H(+)</text>
        <dbReference type="Rhea" id="RHEA:14513"/>
        <dbReference type="Rhea" id="RHEA-COMP:9674"/>
        <dbReference type="Rhea" id="RHEA-COMP:9677"/>
        <dbReference type="ChEBI" id="CHEBI:15377"/>
        <dbReference type="ChEBI" id="CHEBI:15378"/>
        <dbReference type="ChEBI" id="CHEBI:29985"/>
        <dbReference type="ChEBI" id="CHEBI:30616"/>
        <dbReference type="ChEBI" id="CHEBI:43474"/>
        <dbReference type="ChEBI" id="CHEBI:58359"/>
        <dbReference type="ChEBI" id="CHEBI:78515"/>
        <dbReference type="ChEBI" id="CHEBI:78516"/>
        <dbReference type="ChEBI" id="CHEBI:456216"/>
    </reaction>
</comment>
<keyword evidence="4" id="KW-1185">Reference proteome</keyword>